<organism evidence="1 2">
    <name type="scientific">Lophiotrema nucula</name>
    <dbReference type="NCBI Taxonomy" id="690887"/>
    <lineage>
        <taxon>Eukaryota</taxon>
        <taxon>Fungi</taxon>
        <taxon>Dikarya</taxon>
        <taxon>Ascomycota</taxon>
        <taxon>Pezizomycotina</taxon>
        <taxon>Dothideomycetes</taxon>
        <taxon>Pleosporomycetidae</taxon>
        <taxon>Pleosporales</taxon>
        <taxon>Lophiotremataceae</taxon>
        <taxon>Lophiotrema</taxon>
    </lineage>
</organism>
<dbReference type="AlphaFoldDB" id="A0A6A5Z6W7"/>
<accession>A0A6A5Z6W7</accession>
<name>A0A6A5Z6W7_9PLEO</name>
<sequence length="354" mass="41699">MGVTKAIGNYTTVPDSPELRHYAELCRSGKCALRDGDTCPVHIRVDKLRQSLRTAEKLTKLSPTFPSEELALKSITDPTNDGTLQYGSFNFKKGYYHNASNIELAKLEFDALRYYIGFENGFKGGFKQHLELLEGRDRPTRQQALSHFQWRVLYWNNNYATPLELRQRFEEHITRYSLALVLVYLRDEKDFPAKKPTPCLKALMRAWGRLTIHPVFERDNKAHEDLEALCIWKLATEIKPYHTPGELYSEILRRDNPPQRLRDYMCTLEGKTYLNDWNFLEQQLYWRVINWDGTPPEYRERLEKISTRERLAEALHRENAAYEYVECVESHPMYGQTFKETGGKKHCPHRIRFE</sequence>
<proteinExistence type="predicted"/>
<keyword evidence="2" id="KW-1185">Reference proteome</keyword>
<evidence type="ECO:0000313" key="2">
    <source>
        <dbReference type="Proteomes" id="UP000799770"/>
    </source>
</evidence>
<gene>
    <name evidence="1" type="ORF">BDV96DRAFT_574994</name>
</gene>
<dbReference type="EMBL" id="ML977323">
    <property type="protein sequence ID" value="KAF2115172.1"/>
    <property type="molecule type" value="Genomic_DNA"/>
</dbReference>
<protein>
    <submittedName>
        <fullName evidence="1">Uncharacterized protein</fullName>
    </submittedName>
</protein>
<evidence type="ECO:0000313" key="1">
    <source>
        <dbReference type="EMBL" id="KAF2115172.1"/>
    </source>
</evidence>
<dbReference type="Proteomes" id="UP000799770">
    <property type="component" value="Unassembled WGS sequence"/>
</dbReference>
<reference evidence="1" key="1">
    <citation type="journal article" date="2020" name="Stud. Mycol.">
        <title>101 Dothideomycetes genomes: a test case for predicting lifestyles and emergence of pathogens.</title>
        <authorList>
            <person name="Haridas S."/>
            <person name="Albert R."/>
            <person name="Binder M."/>
            <person name="Bloem J."/>
            <person name="Labutti K."/>
            <person name="Salamov A."/>
            <person name="Andreopoulos B."/>
            <person name="Baker S."/>
            <person name="Barry K."/>
            <person name="Bills G."/>
            <person name="Bluhm B."/>
            <person name="Cannon C."/>
            <person name="Castanera R."/>
            <person name="Culley D."/>
            <person name="Daum C."/>
            <person name="Ezra D."/>
            <person name="Gonzalez J."/>
            <person name="Henrissat B."/>
            <person name="Kuo A."/>
            <person name="Liang C."/>
            <person name="Lipzen A."/>
            <person name="Lutzoni F."/>
            <person name="Magnuson J."/>
            <person name="Mondo S."/>
            <person name="Nolan M."/>
            <person name="Ohm R."/>
            <person name="Pangilinan J."/>
            <person name="Park H.-J."/>
            <person name="Ramirez L."/>
            <person name="Alfaro M."/>
            <person name="Sun H."/>
            <person name="Tritt A."/>
            <person name="Yoshinaga Y."/>
            <person name="Zwiers L.-H."/>
            <person name="Turgeon B."/>
            <person name="Goodwin S."/>
            <person name="Spatafora J."/>
            <person name="Crous P."/>
            <person name="Grigoriev I."/>
        </authorList>
    </citation>
    <scope>NUCLEOTIDE SEQUENCE</scope>
    <source>
        <strain evidence="1">CBS 627.86</strain>
    </source>
</reference>